<keyword evidence="6" id="KW-0067">ATP-binding</keyword>
<evidence type="ECO:0000256" key="9">
    <source>
        <dbReference type="SAM" id="MobiDB-lite"/>
    </source>
</evidence>
<dbReference type="PANTHER" id="PTHR43671">
    <property type="entry name" value="SERINE/THREONINE-PROTEIN KINASE NEK"/>
    <property type="match status" value="1"/>
</dbReference>
<gene>
    <name evidence="11" type="ORF">PPENT_87.1.T0240105</name>
</gene>
<dbReference type="SMART" id="SM00220">
    <property type="entry name" value="S_TKc"/>
    <property type="match status" value="1"/>
</dbReference>
<dbReference type="GO" id="GO:0004674">
    <property type="term" value="F:protein serine/threonine kinase activity"/>
    <property type="evidence" value="ECO:0007669"/>
    <property type="project" value="UniProtKB-KW"/>
</dbReference>
<dbReference type="PROSITE" id="PS50011">
    <property type="entry name" value="PROTEIN_KINASE_DOM"/>
    <property type="match status" value="1"/>
</dbReference>
<keyword evidence="3" id="KW-0808">Transferase</keyword>
<comment type="catalytic activity">
    <reaction evidence="7">
        <text>L-threonyl-[protein] + ATP = O-phospho-L-threonyl-[protein] + ADP + H(+)</text>
        <dbReference type="Rhea" id="RHEA:46608"/>
        <dbReference type="Rhea" id="RHEA-COMP:11060"/>
        <dbReference type="Rhea" id="RHEA-COMP:11605"/>
        <dbReference type="ChEBI" id="CHEBI:15378"/>
        <dbReference type="ChEBI" id="CHEBI:30013"/>
        <dbReference type="ChEBI" id="CHEBI:30616"/>
        <dbReference type="ChEBI" id="CHEBI:61977"/>
        <dbReference type="ChEBI" id="CHEBI:456216"/>
        <dbReference type="EC" id="2.7.11.1"/>
    </reaction>
</comment>
<dbReference type="Proteomes" id="UP000689195">
    <property type="component" value="Unassembled WGS sequence"/>
</dbReference>
<evidence type="ECO:0000256" key="5">
    <source>
        <dbReference type="ARBA" id="ARBA00022777"/>
    </source>
</evidence>
<protein>
    <recommendedName>
        <fullName evidence="1">non-specific serine/threonine protein kinase</fullName>
        <ecNumber evidence="1">2.7.11.1</ecNumber>
    </recommendedName>
</protein>
<evidence type="ECO:0000256" key="1">
    <source>
        <dbReference type="ARBA" id="ARBA00012513"/>
    </source>
</evidence>
<evidence type="ECO:0000259" key="10">
    <source>
        <dbReference type="PROSITE" id="PS50011"/>
    </source>
</evidence>
<dbReference type="AlphaFoldDB" id="A0A8S1TJI4"/>
<sequence>MDFYYNYSIIEQGYAQQFGIQNNVSRIVSKFSQQNYTQLVSIGIPKQNIDEKDLYRYRILKYLNVLQPEKYCCTQDEHFLIYQNLYQHLLNEQKLKNIIQQEGFKILLQLVLIFAEFQRRKFYWPLNSINQIYFIDGIIYISLLEYDFTKFNQPLNYLDNFWKFFTQYFIHEQKFQEMAYLKNQQSFDQILEYLFIKNGNIHQQSGLDPKYEKVLQYLLKIDKLDQLYQGNCVVKQFKKNEVFSIYPNLTDDIVYKSTEIRSNEDSQKSILQQIQRDIELMELFSNNENVATCFAYIRIQQYAFLLFRKFFGTLANQFKTWPKRDQTEEQIRKDVYVIASRTADSLKILHEKQVIHRDLKPENVFIDNENLSHSVSYVADFDCSKQIQGEINVTQTNVDSSYTQNYDPPETYQSFKYDIFQLGLIFLTIANKGKYIGDYKIGPRHLKDDQFVQYYSQEAIQRSLQSTNYDINFINIIAQCLHRDPNRRPDIGTICNLLGQFKNNEKMKIIRKSIIKQQDQTNEQQQSIQKNDQNQQSNHQIQRSNTITIMQSTNNQAFQEQQLTSTNYQQYQRIQTNYQNPLDLNSPQQINNLQQSQFQPLQQSQSTRNLNLHQSSNSRIKFLPNN</sequence>
<keyword evidence="4" id="KW-0547">Nucleotide-binding</keyword>
<dbReference type="EMBL" id="CAJJDO010000024">
    <property type="protein sequence ID" value="CAD8153245.1"/>
    <property type="molecule type" value="Genomic_DNA"/>
</dbReference>
<evidence type="ECO:0000256" key="7">
    <source>
        <dbReference type="ARBA" id="ARBA00047899"/>
    </source>
</evidence>
<dbReference type="InterPro" id="IPR000719">
    <property type="entry name" value="Prot_kinase_dom"/>
</dbReference>
<dbReference type="GO" id="GO:0005524">
    <property type="term" value="F:ATP binding"/>
    <property type="evidence" value="ECO:0007669"/>
    <property type="project" value="UniProtKB-KW"/>
</dbReference>
<comment type="caution">
    <text evidence="11">The sequence shown here is derived from an EMBL/GenBank/DDBJ whole genome shotgun (WGS) entry which is preliminary data.</text>
</comment>
<evidence type="ECO:0000256" key="8">
    <source>
        <dbReference type="ARBA" id="ARBA00048679"/>
    </source>
</evidence>
<comment type="catalytic activity">
    <reaction evidence="8">
        <text>L-seryl-[protein] + ATP = O-phospho-L-seryl-[protein] + ADP + H(+)</text>
        <dbReference type="Rhea" id="RHEA:17989"/>
        <dbReference type="Rhea" id="RHEA-COMP:9863"/>
        <dbReference type="Rhea" id="RHEA-COMP:11604"/>
        <dbReference type="ChEBI" id="CHEBI:15378"/>
        <dbReference type="ChEBI" id="CHEBI:29999"/>
        <dbReference type="ChEBI" id="CHEBI:30616"/>
        <dbReference type="ChEBI" id="CHEBI:83421"/>
        <dbReference type="ChEBI" id="CHEBI:456216"/>
        <dbReference type="EC" id="2.7.11.1"/>
    </reaction>
</comment>
<dbReference type="EC" id="2.7.11.1" evidence="1"/>
<name>A0A8S1TJI4_9CILI</name>
<dbReference type="InterPro" id="IPR008271">
    <property type="entry name" value="Ser/Thr_kinase_AS"/>
</dbReference>
<reference evidence="11" key="1">
    <citation type="submission" date="2021-01" db="EMBL/GenBank/DDBJ databases">
        <authorList>
            <consortium name="Genoscope - CEA"/>
            <person name="William W."/>
        </authorList>
    </citation>
    <scope>NUCLEOTIDE SEQUENCE</scope>
</reference>
<keyword evidence="12" id="KW-1185">Reference proteome</keyword>
<dbReference type="PROSITE" id="PS00108">
    <property type="entry name" value="PROTEIN_KINASE_ST"/>
    <property type="match status" value="1"/>
</dbReference>
<evidence type="ECO:0000256" key="4">
    <source>
        <dbReference type="ARBA" id="ARBA00022741"/>
    </source>
</evidence>
<evidence type="ECO:0000313" key="11">
    <source>
        <dbReference type="EMBL" id="CAD8153245.1"/>
    </source>
</evidence>
<evidence type="ECO:0000256" key="3">
    <source>
        <dbReference type="ARBA" id="ARBA00022679"/>
    </source>
</evidence>
<evidence type="ECO:0000313" key="12">
    <source>
        <dbReference type="Proteomes" id="UP000689195"/>
    </source>
</evidence>
<keyword evidence="5" id="KW-0418">Kinase</keyword>
<keyword evidence="2" id="KW-0723">Serine/threonine-protein kinase</keyword>
<proteinExistence type="predicted"/>
<dbReference type="PANTHER" id="PTHR43671:SF98">
    <property type="entry name" value="SERINE_THREONINE-PROTEIN KINASE NEK11"/>
    <property type="match status" value="1"/>
</dbReference>
<feature type="domain" description="Protein kinase" evidence="10">
    <location>
        <begin position="228"/>
        <end position="501"/>
    </location>
</feature>
<evidence type="ECO:0000256" key="6">
    <source>
        <dbReference type="ARBA" id="ARBA00022840"/>
    </source>
</evidence>
<organism evidence="11 12">
    <name type="scientific">Paramecium pentaurelia</name>
    <dbReference type="NCBI Taxonomy" id="43138"/>
    <lineage>
        <taxon>Eukaryota</taxon>
        <taxon>Sar</taxon>
        <taxon>Alveolata</taxon>
        <taxon>Ciliophora</taxon>
        <taxon>Intramacronucleata</taxon>
        <taxon>Oligohymenophorea</taxon>
        <taxon>Peniculida</taxon>
        <taxon>Parameciidae</taxon>
        <taxon>Paramecium</taxon>
    </lineage>
</organism>
<dbReference type="Pfam" id="PF00069">
    <property type="entry name" value="Pkinase"/>
    <property type="match status" value="1"/>
</dbReference>
<dbReference type="OrthoDB" id="311802at2759"/>
<feature type="compositionally biased region" description="Low complexity" evidence="9">
    <location>
        <begin position="522"/>
        <end position="538"/>
    </location>
</feature>
<evidence type="ECO:0000256" key="2">
    <source>
        <dbReference type="ARBA" id="ARBA00022527"/>
    </source>
</evidence>
<feature type="region of interest" description="Disordered" evidence="9">
    <location>
        <begin position="518"/>
        <end position="540"/>
    </location>
</feature>
<dbReference type="InterPro" id="IPR050660">
    <property type="entry name" value="NEK_Ser/Thr_kinase"/>
</dbReference>
<accession>A0A8S1TJI4</accession>